<keyword evidence="2" id="KW-1185">Reference proteome</keyword>
<reference evidence="1 2" key="1">
    <citation type="submission" date="2019-08" db="EMBL/GenBank/DDBJ databases">
        <title>Genome of Aequorivita antarctica SW49 (type strain).</title>
        <authorList>
            <person name="Bowman J.P."/>
        </authorList>
    </citation>
    <scope>NUCLEOTIDE SEQUENCE [LARGE SCALE GENOMIC DNA]</scope>
    <source>
        <strain evidence="1 2">SW49</strain>
    </source>
</reference>
<dbReference type="GO" id="GO:0016788">
    <property type="term" value="F:hydrolase activity, acting on ester bonds"/>
    <property type="evidence" value="ECO:0007669"/>
    <property type="project" value="UniProtKB-ARBA"/>
</dbReference>
<dbReference type="InterPro" id="IPR036514">
    <property type="entry name" value="SGNH_hydro_sf"/>
</dbReference>
<dbReference type="Gene3D" id="3.40.50.1110">
    <property type="entry name" value="SGNH hydrolase"/>
    <property type="match status" value="1"/>
</dbReference>
<dbReference type="Proteomes" id="UP000321497">
    <property type="component" value="Unassembled WGS sequence"/>
</dbReference>
<sequence length="553" mass="62938">MMENKQRLFLIQFMIAALFFVLLANIVSSSFIKDPEGVPFLALNEDLNTMAKSREALLDSLIAINNLTIDPSDGNDIDRVLNNLKYSKKEKLLIVGSSQLIVVQGEEYWKSRSQVVSTKIEYLTNDKYQTYNLSMGGMTAPEKLLIANKAASILQPQNIIIAMTPWDSGVNKTRPTLQAIEKNTYKTQDEIKDLNKASLAKEEFKFPITFNNKISAYLEGITKEKSILYSKRTGIQKWLKYKTDALFGSHKVDTLTIASEVTDELKPEYWSTNKQELNDITGWDSIAMHSGKKSLKISNANPQNALWLGDPIYLDTPSKTFNFEAYSKAENIGGNITFYAFYLGVTFEDGSETQFYNNLSFSKEDHDWQKVNTTITFDKNVVSLRPFLLFYGGTGTVWFDDVKITQGDDDSKSENLVPNAGAEDKSLIRKNAAYLYSQADWQLILLNMKNSVDFLAAQNKEFSSKSALLITPFWHYNNKLAYPQIKEYRDLIENIKAYCTEKNVRFIDASYILSAENFGIYKNGEDKDKIDVLHFNENGHNKLALYIIDQLDL</sequence>
<dbReference type="OrthoDB" id="1432909at2"/>
<organism evidence="1 2">
    <name type="scientific">Aequorivita antarctica</name>
    <dbReference type="NCBI Taxonomy" id="153266"/>
    <lineage>
        <taxon>Bacteria</taxon>
        <taxon>Pseudomonadati</taxon>
        <taxon>Bacteroidota</taxon>
        <taxon>Flavobacteriia</taxon>
        <taxon>Flavobacteriales</taxon>
        <taxon>Flavobacteriaceae</taxon>
        <taxon>Aequorivita</taxon>
    </lineage>
</organism>
<gene>
    <name evidence="1" type="ORF">ESU54_00900</name>
</gene>
<comment type="caution">
    <text evidence="1">The sequence shown here is derived from an EMBL/GenBank/DDBJ whole genome shotgun (WGS) entry which is preliminary data.</text>
</comment>
<accession>A0A5C6Z5N4</accession>
<dbReference type="EMBL" id="VORT01000001">
    <property type="protein sequence ID" value="TXD74782.1"/>
    <property type="molecule type" value="Genomic_DNA"/>
</dbReference>
<evidence type="ECO:0000313" key="1">
    <source>
        <dbReference type="EMBL" id="TXD74782.1"/>
    </source>
</evidence>
<keyword evidence="1" id="KW-0378">Hydrolase</keyword>
<dbReference type="RefSeq" id="WP_111842992.1">
    <property type="nucleotide sequence ID" value="NZ_UEGI01000001.1"/>
</dbReference>
<proteinExistence type="predicted"/>
<dbReference type="SUPFAM" id="SSF52266">
    <property type="entry name" value="SGNH hydrolase"/>
    <property type="match status" value="1"/>
</dbReference>
<name>A0A5C6Z5N4_9FLAO</name>
<dbReference type="Gene3D" id="2.60.120.260">
    <property type="entry name" value="Galactose-binding domain-like"/>
    <property type="match status" value="1"/>
</dbReference>
<evidence type="ECO:0000313" key="2">
    <source>
        <dbReference type="Proteomes" id="UP000321497"/>
    </source>
</evidence>
<dbReference type="AlphaFoldDB" id="A0A5C6Z5N4"/>
<protein>
    <submittedName>
        <fullName evidence="1">SGNH/GDSL hydrolase family protein</fullName>
    </submittedName>
</protein>